<dbReference type="Gene3D" id="1.20.144.10">
    <property type="entry name" value="Phosphatidic acid phosphatase type 2/haloperoxidase"/>
    <property type="match status" value="2"/>
</dbReference>
<feature type="transmembrane region" description="Helical" evidence="1">
    <location>
        <begin position="52"/>
        <end position="77"/>
    </location>
</feature>
<dbReference type="AlphaFoldDB" id="A0A2K8N528"/>
<dbReference type="Proteomes" id="UP000231932">
    <property type="component" value="Chromosome"/>
</dbReference>
<keyword evidence="4" id="KW-1185">Reference proteome</keyword>
<dbReference type="RefSeq" id="WP_100666447.1">
    <property type="nucleotide sequence ID" value="NZ_CP024955.1"/>
</dbReference>
<dbReference type="CDD" id="cd03392">
    <property type="entry name" value="PAP2_like_2"/>
    <property type="match status" value="1"/>
</dbReference>
<dbReference type="PANTHER" id="PTHR14969">
    <property type="entry name" value="SPHINGOSINE-1-PHOSPHATE PHOSPHOHYDROLASE"/>
    <property type="match status" value="1"/>
</dbReference>
<evidence type="ECO:0000256" key="1">
    <source>
        <dbReference type="SAM" id="Phobius"/>
    </source>
</evidence>
<feature type="transmembrane region" description="Helical" evidence="1">
    <location>
        <begin position="128"/>
        <end position="148"/>
    </location>
</feature>
<evidence type="ECO:0000313" key="3">
    <source>
        <dbReference type="EMBL" id="ATY83582.1"/>
    </source>
</evidence>
<accession>A0A2K8N528</accession>
<feature type="transmembrane region" description="Helical" evidence="1">
    <location>
        <begin position="183"/>
        <end position="201"/>
    </location>
</feature>
<evidence type="ECO:0000313" key="4">
    <source>
        <dbReference type="Proteomes" id="UP000231932"/>
    </source>
</evidence>
<proteinExistence type="predicted"/>
<feature type="transmembrane region" description="Helical" evidence="1">
    <location>
        <begin position="155"/>
        <end position="177"/>
    </location>
</feature>
<evidence type="ECO:0000259" key="2">
    <source>
        <dbReference type="SMART" id="SM00014"/>
    </source>
</evidence>
<organism evidence="3 4">
    <name type="scientific">Kyrpidia spormannii</name>
    <dbReference type="NCBI Taxonomy" id="2055160"/>
    <lineage>
        <taxon>Bacteria</taxon>
        <taxon>Bacillati</taxon>
        <taxon>Bacillota</taxon>
        <taxon>Bacilli</taxon>
        <taxon>Bacillales</taxon>
        <taxon>Alicyclobacillaceae</taxon>
        <taxon>Kyrpidia</taxon>
    </lineage>
</organism>
<dbReference type="PANTHER" id="PTHR14969:SF13">
    <property type="entry name" value="AT30094P"/>
    <property type="match status" value="1"/>
</dbReference>
<dbReference type="EMBL" id="CP024955">
    <property type="protein sequence ID" value="ATY83582.1"/>
    <property type="molecule type" value="Genomic_DNA"/>
</dbReference>
<reference evidence="4" key="1">
    <citation type="submission" date="2017-11" db="EMBL/GenBank/DDBJ databases">
        <title>Complete Genome Sequence of Kyrpidia sp. Strain EA-1, a thermophilic, hydrogen-oxidizing Bacterium, isolated from the Azores.</title>
        <authorList>
            <person name="Reiner J.E."/>
            <person name="Lapp C.J."/>
            <person name="Bunk B."/>
            <person name="Gescher J."/>
        </authorList>
    </citation>
    <scope>NUCLEOTIDE SEQUENCE [LARGE SCALE GENOMIC DNA]</scope>
    <source>
        <strain evidence="4">EA-1</strain>
    </source>
</reference>
<keyword evidence="1" id="KW-0812">Transmembrane</keyword>
<dbReference type="KEGG" id="kyr:CVV65_00095"/>
<keyword evidence="1" id="KW-1133">Transmembrane helix</keyword>
<feature type="domain" description="Phosphatidic acid phosphatase type 2/haloperoxidase" evidence="2">
    <location>
        <begin position="87"/>
        <end position="198"/>
    </location>
</feature>
<protein>
    <submittedName>
        <fullName evidence="3">Phospholipid phosphatase</fullName>
    </submittedName>
</protein>
<dbReference type="SMART" id="SM00014">
    <property type="entry name" value="acidPPc"/>
    <property type="match status" value="1"/>
</dbReference>
<dbReference type="InterPro" id="IPR036938">
    <property type="entry name" value="PAP2/HPO_sf"/>
</dbReference>
<dbReference type="OrthoDB" id="9789113at2"/>
<dbReference type="InterPro" id="IPR000326">
    <property type="entry name" value="PAP2/HPO"/>
</dbReference>
<feature type="transmembrane region" description="Helical" evidence="1">
    <location>
        <begin position="89"/>
        <end position="108"/>
    </location>
</feature>
<keyword evidence="1" id="KW-0472">Membrane</keyword>
<dbReference type="SUPFAM" id="SSF48317">
    <property type="entry name" value="Acid phosphatase/Vanadium-dependent haloperoxidase"/>
    <property type="match status" value="1"/>
</dbReference>
<sequence>MTKHDTTNRAIQIVGLAVFAGLAVAVQSGWTKGFDWGVLIWLRSHASPTLTWVMKIITDLGSWVVVVPVSVLVALWLYSDRERRGDFPFFVLAVAGASLLNGLLKWAFQRPRPGFGLVEAAGYSFPSGHSMEAFSFYGSVAILLWGYARSRRAKVMLAGSAAVLVAAVGLSRMYLGVHYPSDVIGGFIASTIWLSLCAQYARGRRDSGRRAVE</sequence>
<gene>
    <name evidence="3" type="ORF">CVV65_00095</name>
</gene>
<name>A0A2K8N528_9BACL</name>
<dbReference type="Pfam" id="PF01569">
    <property type="entry name" value="PAP2"/>
    <property type="match status" value="1"/>
</dbReference>